<keyword evidence="3 7" id="KW-0812">Transmembrane</keyword>
<comment type="caution">
    <text evidence="8">The sequence shown here is derived from an EMBL/GenBank/DDBJ whole genome shotgun (WGS) entry which is preliminary data.</text>
</comment>
<reference evidence="8 9" key="1">
    <citation type="submission" date="2019-11" db="EMBL/GenBank/DDBJ databases">
        <authorList>
            <person name="Li X.-J."/>
            <person name="Feng X.-M."/>
        </authorList>
    </citation>
    <scope>NUCLEOTIDE SEQUENCE [LARGE SCALE GENOMIC DNA]</scope>
    <source>
        <strain evidence="8 9">XMNu-373</strain>
    </source>
</reference>
<keyword evidence="5 7" id="KW-0472">Membrane</keyword>
<comment type="subcellular location">
    <subcellularLocation>
        <location evidence="1">Cell membrane</location>
        <topology evidence="1">Multi-pass membrane protein</topology>
    </subcellularLocation>
</comment>
<feature type="transmembrane region" description="Helical" evidence="7">
    <location>
        <begin position="175"/>
        <end position="194"/>
    </location>
</feature>
<evidence type="ECO:0000256" key="3">
    <source>
        <dbReference type="ARBA" id="ARBA00022692"/>
    </source>
</evidence>
<evidence type="ECO:0000256" key="5">
    <source>
        <dbReference type="ARBA" id="ARBA00023136"/>
    </source>
</evidence>
<feature type="transmembrane region" description="Helical" evidence="7">
    <location>
        <begin position="665"/>
        <end position="684"/>
    </location>
</feature>
<feature type="transmembrane region" description="Helical" evidence="7">
    <location>
        <begin position="59"/>
        <end position="81"/>
    </location>
</feature>
<dbReference type="EMBL" id="WLZY01000003">
    <property type="protein sequence ID" value="NDL57382.1"/>
    <property type="molecule type" value="Genomic_DNA"/>
</dbReference>
<dbReference type="AlphaFoldDB" id="A0A7K3M390"/>
<feature type="compositionally biased region" description="Polar residues" evidence="6">
    <location>
        <begin position="30"/>
        <end position="39"/>
    </location>
</feature>
<dbReference type="InterPro" id="IPR011009">
    <property type="entry name" value="Kinase-like_dom_sf"/>
</dbReference>
<organism evidence="8 9">
    <name type="scientific">Phytoactinopolyspora mesophila</name>
    <dbReference type="NCBI Taxonomy" id="2650750"/>
    <lineage>
        <taxon>Bacteria</taxon>
        <taxon>Bacillati</taxon>
        <taxon>Actinomycetota</taxon>
        <taxon>Actinomycetes</taxon>
        <taxon>Jiangellales</taxon>
        <taxon>Jiangellaceae</taxon>
        <taxon>Phytoactinopolyspora</taxon>
    </lineage>
</organism>
<dbReference type="Pfam" id="PF03706">
    <property type="entry name" value="LPG_synthase_TM"/>
    <property type="match status" value="1"/>
</dbReference>
<dbReference type="GO" id="GO:0005886">
    <property type="term" value="C:plasma membrane"/>
    <property type="evidence" value="ECO:0007669"/>
    <property type="project" value="UniProtKB-SubCell"/>
</dbReference>
<evidence type="ECO:0000256" key="6">
    <source>
        <dbReference type="SAM" id="MobiDB-lite"/>
    </source>
</evidence>
<keyword evidence="2" id="KW-1003">Cell membrane</keyword>
<evidence type="ECO:0000256" key="4">
    <source>
        <dbReference type="ARBA" id="ARBA00022989"/>
    </source>
</evidence>
<feature type="transmembrane region" description="Helical" evidence="7">
    <location>
        <begin position="742"/>
        <end position="761"/>
    </location>
</feature>
<dbReference type="Proteomes" id="UP000460435">
    <property type="component" value="Unassembled WGS sequence"/>
</dbReference>
<evidence type="ECO:0000256" key="2">
    <source>
        <dbReference type="ARBA" id="ARBA00022475"/>
    </source>
</evidence>
<evidence type="ECO:0000313" key="8">
    <source>
        <dbReference type="EMBL" id="NDL57382.1"/>
    </source>
</evidence>
<sequence length="820" mass="86571">MADTTKTIRVREGSEMEQPPRGVREDAAPSTEQAASQQVLVKEPPLPRRTRRPLDGFRLLFAIIGMTALVTLAVVAESTLTALTGDLAELDQVIPSGPVNLVAFASGLAAQALPPVLVVILMIRGRLRTTAELLIAALLAAVAAALVSEWLLTAAPERLHDSFVPTLPGTTGTPVPTFPAVLVAVVTVVARLNLKRIRQVALFAIAASFAVGLLGGEVTVAGILAALSIGRIVGLLVRLVSGQPSVAPTGHKVASVLESNGFELQSLRADSVEQYRRYVAETEQGPLGVLVLDRDTEGAGALARTIDQIRTREEVRPRQAVTMRTAVNQITLQSLAVSRAGVRTPKLRKVLKVNSEATALVFDHVPGTALSNLNGGDISDDMLRDLWRQLRRLRRNQVAHRRLSGRTILISDSGKVWILDPSGGEVAAPDLAIRADLAQALVAVTLVVGAERTINTAMDVLGPRALSGAVPLLQQIALPRTVRRELRGRRELLSELRDGLISRIGTDTEPVRLERFKPLSLVTGVGAVAAVYLVGTQLVDISFAELWAQTNLAWLVPAVAFMFLNFVGAAFAILGFVPEKVPFLRTLGAQICLSFLRLVAPSTVSNVAINIRLLTKAGVTGPLATASVAANQVGNVAITLPLIAILGVVSGSSAAAGLEPSQSTLMIVAGVLVAAALLILIPPIRTRLRSLWADFAERGLPRLLDVLSNPRKLAVAIGGIVLQAASLVLCFYACLRAVGGTADIAALAVVQMVGNTVGMAVPTPGGLGAVEAALTAGVTTIGVSTTFAVPAVLVFRIVSFWLPIIPGWILWTQMQRRGLL</sequence>
<dbReference type="RefSeq" id="WP_162450104.1">
    <property type="nucleotide sequence ID" value="NZ_WLZY01000003.1"/>
</dbReference>
<dbReference type="PANTHER" id="PTHR39087">
    <property type="entry name" value="UPF0104 MEMBRANE PROTEIN MJ1595"/>
    <property type="match status" value="1"/>
</dbReference>
<proteinExistence type="predicted"/>
<dbReference type="NCBIfam" id="TIGR00374">
    <property type="entry name" value="flippase-like domain"/>
    <property type="match status" value="1"/>
</dbReference>
<evidence type="ECO:0000313" key="9">
    <source>
        <dbReference type="Proteomes" id="UP000460435"/>
    </source>
</evidence>
<accession>A0A7K3M390</accession>
<gene>
    <name evidence="8" type="ORF">F7O44_09895</name>
</gene>
<keyword evidence="4 7" id="KW-1133">Transmembrane helix</keyword>
<feature type="region of interest" description="Disordered" evidence="6">
    <location>
        <begin position="1"/>
        <end position="39"/>
    </location>
</feature>
<name>A0A7K3M390_9ACTN</name>
<dbReference type="SUPFAM" id="SSF56112">
    <property type="entry name" value="Protein kinase-like (PK-like)"/>
    <property type="match status" value="1"/>
</dbReference>
<feature type="transmembrane region" description="Helical" evidence="7">
    <location>
        <begin position="551"/>
        <end position="577"/>
    </location>
</feature>
<feature type="transmembrane region" description="Helical" evidence="7">
    <location>
        <begin position="787"/>
        <end position="811"/>
    </location>
</feature>
<feature type="transmembrane region" description="Helical" evidence="7">
    <location>
        <begin position="133"/>
        <end position="155"/>
    </location>
</feature>
<feature type="transmembrane region" description="Helical" evidence="7">
    <location>
        <begin position="636"/>
        <end position="658"/>
    </location>
</feature>
<feature type="transmembrane region" description="Helical" evidence="7">
    <location>
        <begin position="101"/>
        <end position="121"/>
    </location>
</feature>
<evidence type="ECO:0000256" key="7">
    <source>
        <dbReference type="SAM" id="Phobius"/>
    </source>
</evidence>
<feature type="transmembrane region" description="Helical" evidence="7">
    <location>
        <begin position="201"/>
        <end position="227"/>
    </location>
</feature>
<evidence type="ECO:0000256" key="1">
    <source>
        <dbReference type="ARBA" id="ARBA00004651"/>
    </source>
</evidence>
<dbReference type="PANTHER" id="PTHR39087:SF2">
    <property type="entry name" value="UPF0104 MEMBRANE PROTEIN MJ1595"/>
    <property type="match status" value="1"/>
</dbReference>
<feature type="transmembrane region" description="Helical" evidence="7">
    <location>
        <begin position="519"/>
        <end position="539"/>
    </location>
</feature>
<protein>
    <submittedName>
        <fullName evidence="8">Flippase-like domain-containing protein</fullName>
    </submittedName>
</protein>
<dbReference type="InterPro" id="IPR022791">
    <property type="entry name" value="L-PG_synthase/AglD"/>
</dbReference>
<keyword evidence="9" id="KW-1185">Reference proteome</keyword>
<feature type="transmembrane region" description="Helical" evidence="7">
    <location>
        <begin position="713"/>
        <end position="735"/>
    </location>
</feature>